<keyword evidence="3" id="KW-1185">Reference proteome</keyword>
<evidence type="ECO:0000313" key="3">
    <source>
        <dbReference type="Proteomes" id="UP000332933"/>
    </source>
</evidence>
<dbReference type="EMBL" id="VJMH01000201">
    <property type="protein sequence ID" value="KAF0717906.1"/>
    <property type="molecule type" value="Genomic_DNA"/>
</dbReference>
<protein>
    <submittedName>
        <fullName evidence="2">Aste57867_2021 protein</fullName>
    </submittedName>
</protein>
<evidence type="ECO:0000313" key="1">
    <source>
        <dbReference type="EMBL" id="KAF0717906.1"/>
    </source>
</evidence>
<organism evidence="2 3">
    <name type="scientific">Aphanomyces stellatus</name>
    <dbReference type="NCBI Taxonomy" id="120398"/>
    <lineage>
        <taxon>Eukaryota</taxon>
        <taxon>Sar</taxon>
        <taxon>Stramenopiles</taxon>
        <taxon>Oomycota</taxon>
        <taxon>Saprolegniomycetes</taxon>
        <taxon>Saprolegniales</taxon>
        <taxon>Verrucalvaceae</taxon>
        <taxon>Aphanomyces</taxon>
    </lineage>
</organism>
<dbReference type="SUPFAM" id="SSF48403">
    <property type="entry name" value="Ankyrin repeat"/>
    <property type="match status" value="1"/>
</dbReference>
<sequence>MTTPPTQHTLLSGDLLPTIAQFQRGACEDMRPFYALRRPLSNLFDDSGLVHDAAMVSISVKLTPWIHTYGPARLRLLVACLPHMHDVVVLFAVYFGHLDLLPHLPLAMESNLPLLDIAAARGHVAMVQYLHSTYDKGVGCSTLAMDTAAAHGYLAIVRFLHFHRSEGCTHAAMDQAASHGYADVLAFLDAHRNEGASPMAMGLAATHGHLNALAYLHDAAVRRGDSRRWGTYVMDYAAIEGHLDVVQFLHLHRPADGCSVNALNGAATRGNLEMVRWLHMHRTEGCTTSAMDGAARFGHLHVLAFLHAHRNEGCTAEALKSAARHDHVDVVTWLLEKKRPVHDHVLDALRQSKHPQIMFKLRQALALTTR</sequence>
<dbReference type="PANTHER" id="PTHR46586:SF3">
    <property type="entry name" value="ANKYRIN REPEAT-CONTAINING PROTEIN"/>
    <property type="match status" value="1"/>
</dbReference>
<proteinExistence type="predicted"/>
<evidence type="ECO:0000313" key="2">
    <source>
        <dbReference type="EMBL" id="VFT79225.1"/>
    </source>
</evidence>
<reference evidence="2 3" key="1">
    <citation type="submission" date="2019-03" db="EMBL/GenBank/DDBJ databases">
        <authorList>
            <person name="Gaulin E."/>
            <person name="Dumas B."/>
        </authorList>
    </citation>
    <scope>NUCLEOTIDE SEQUENCE [LARGE SCALE GENOMIC DNA]</scope>
    <source>
        <strain evidence="2">CBS 568.67</strain>
    </source>
</reference>
<accession>A0A485K968</accession>
<reference evidence="1" key="2">
    <citation type="submission" date="2019-06" db="EMBL/GenBank/DDBJ databases">
        <title>Genomics analysis of Aphanomyces spp. identifies a new class of oomycete effector associated with host adaptation.</title>
        <authorList>
            <person name="Gaulin E."/>
        </authorList>
    </citation>
    <scope>NUCLEOTIDE SEQUENCE</scope>
    <source>
        <strain evidence="1">CBS 578.67</strain>
    </source>
</reference>
<dbReference type="Pfam" id="PF13637">
    <property type="entry name" value="Ank_4"/>
    <property type="match status" value="1"/>
</dbReference>
<dbReference type="InterPro" id="IPR052050">
    <property type="entry name" value="SecEffector_AnkRepeat"/>
</dbReference>
<dbReference type="AlphaFoldDB" id="A0A485K968"/>
<dbReference type="PANTHER" id="PTHR46586">
    <property type="entry name" value="ANKYRIN REPEAT-CONTAINING PROTEIN"/>
    <property type="match status" value="1"/>
</dbReference>
<dbReference type="Gene3D" id="1.25.40.20">
    <property type="entry name" value="Ankyrin repeat-containing domain"/>
    <property type="match status" value="2"/>
</dbReference>
<dbReference type="InterPro" id="IPR002110">
    <property type="entry name" value="Ankyrin_rpt"/>
</dbReference>
<dbReference type="InterPro" id="IPR036770">
    <property type="entry name" value="Ankyrin_rpt-contain_sf"/>
</dbReference>
<dbReference type="Proteomes" id="UP000332933">
    <property type="component" value="Unassembled WGS sequence"/>
</dbReference>
<dbReference type="OrthoDB" id="6571959at2759"/>
<name>A0A485K968_9STRA</name>
<dbReference type="EMBL" id="CAADRA010000201">
    <property type="protein sequence ID" value="VFT79225.1"/>
    <property type="molecule type" value="Genomic_DNA"/>
</dbReference>
<gene>
    <name evidence="2" type="primary">Aste57867_2021</name>
    <name evidence="1" type="ORF">As57867_002018</name>
    <name evidence="2" type="ORF">ASTE57867_2021</name>
</gene>